<evidence type="ECO:0000256" key="1">
    <source>
        <dbReference type="ARBA" id="ARBA00012344"/>
    </source>
</evidence>
<dbReference type="InterPro" id="IPR036568">
    <property type="entry name" value="GGCT-like_sf"/>
</dbReference>
<dbReference type="STRING" id="314283.MED297_11760"/>
<dbReference type="Proteomes" id="UP000005953">
    <property type="component" value="Unassembled WGS sequence"/>
</dbReference>
<dbReference type="PANTHER" id="PTHR12192:SF2">
    <property type="entry name" value="GLUTATHIONE-SPECIFIC GAMMA-GLUTAMYLCYCLOTRANSFERASE 2"/>
    <property type="match status" value="1"/>
</dbReference>
<gene>
    <name evidence="3" type="ORF">MED297_11760</name>
</gene>
<comment type="caution">
    <text evidence="3">The sequence shown here is derived from an EMBL/GenBank/DDBJ whole genome shotgun (WGS) entry which is preliminary data.</text>
</comment>
<dbReference type="Gene3D" id="3.10.490.10">
    <property type="entry name" value="Gamma-glutamyl cyclotransferase-like"/>
    <property type="match status" value="1"/>
</dbReference>
<dbReference type="InterPro" id="IPR006840">
    <property type="entry name" value="ChaC"/>
</dbReference>
<dbReference type="GO" id="GO:0005737">
    <property type="term" value="C:cytoplasm"/>
    <property type="evidence" value="ECO:0007669"/>
    <property type="project" value="TreeGrafter"/>
</dbReference>
<dbReference type="CDD" id="cd06661">
    <property type="entry name" value="GGCT_like"/>
    <property type="match status" value="1"/>
</dbReference>
<dbReference type="EC" id="4.3.2.7" evidence="1"/>
<protein>
    <recommendedName>
        <fullName evidence="1">glutathione-specific gamma-glutamylcyclotransferase</fullName>
        <ecNumber evidence="1">4.3.2.7</ecNumber>
    </recommendedName>
</protein>
<accession>A4BB77</accession>
<keyword evidence="4" id="KW-1185">Reference proteome</keyword>
<evidence type="ECO:0000313" key="3">
    <source>
        <dbReference type="EMBL" id="EAR10690.1"/>
    </source>
</evidence>
<sequence>MQSVTNISREAIQNGAIEAMAKEAADLGLVRLTTAEERRQSWQRMLTENPNSDGRVWVFAYGSLLWNPAFHFTEQVDAYLNGYHRDFCLRTYIGRGNLEQPGLVLGLEKGQHCYGQALCMAPEHLDSELDILWAREMVTGAYTPMWLPVDTQAEGSVHAIVFVMDRDYPQYAGDLSFEERCQDLALGVGPLGRASDYLLDTVSALESMNIVDDLLERYACRVRALMSD</sequence>
<dbReference type="AlphaFoldDB" id="A4BB77"/>
<dbReference type="PANTHER" id="PTHR12192">
    <property type="entry name" value="CATION TRANSPORT PROTEIN CHAC-RELATED"/>
    <property type="match status" value="1"/>
</dbReference>
<organism evidence="3 4">
    <name type="scientific">Reinekea blandensis MED297</name>
    <dbReference type="NCBI Taxonomy" id="314283"/>
    <lineage>
        <taxon>Bacteria</taxon>
        <taxon>Pseudomonadati</taxon>
        <taxon>Pseudomonadota</taxon>
        <taxon>Gammaproteobacteria</taxon>
        <taxon>Oceanospirillales</taxon>
        <taxon>Saccharospirillaceae</taxon>
        <taxon>Reinekea</taxon>
    </lineage>
</organism>
<dbReference type="GO" id="GO:0061928">
    <property type="term" value="F:glutathione specific gamma-glutamylcyclotransferase activity"/>
    <property type="evidence" value="ECO:0007669"/>
    <property type="project" value="UniProtKB-EC"/>
</dbReference>
<dbReference type="HOGENOM" id="CLU_070703_1_2_6"/>
<dbReference type="RefSeq" id="WP_008041989.1">
    <property type="nucleotide sequence ID" value="NZ_CH724149.1"/>
</dbReference>
<name>A4BB77_9GAMM</name>
<evidence type="ECO:0000256" key="2">
    <source>
        <dbReference type="ARBA" id="ARBA00023239"/>
    </source>
</evidence>
<dbReference type="EMBL" id="AAOE01000003">
    <property type="protein sequence ID" value="EAR10690.1"/>
    <property type="molecule type" value="Genomic_DNA"/>
</dbReference>
<dbReference type="InterPro" id="IPR013024">
    <property type="entry name" value="GGCT-like"/>
</dbReference>
<reference evidence="3 4" key="1">
    <citation type="submission" date="2006-02" db="EMBL/GenBank/DDBJ databases">
        <authorList>
            <person name="Pinhassi J."/>
            <person name="Pedros-Alio C."/>
            <person name="Ferriera S."/>
            <person name="Johnson J."/>
            <person name="Kravitz S."/>
            <person name="Halpern A."/>
            <person name="Remington K."/>
            <person name="Beeson K."/>
            <person name="Tran B."/>
            <person name="Rogers Y.-H."/>
            <person name="Friedman R."/>
            <person name="Venter J.C."/>
        </authorList>
    </citation>
    <scope>NUCLEOTIDE SEQUENCE [LARGE SCALE GENOMIC DNA]</scope>
    <source>
        <strain evidence="3 4">MED297</strain>
    </source>
</reference>
<proteinExistence type="predicted"/>
<dbReference type="SUPFAM" id="SSF110857">
    <property type="entry name" value="Gamma-glutamyl cyclotransferase-like"/>
    <property type="match status" value="1"/>
</dbReference>
<evidence type="ECO:0000313" key="4">
    <source>
        <dbReference type="Proteomes" id="UP000005953"/>
    </source>
</evidence>
<dbReference type="Pfam" id="PF04752">
    <property type="entry name" value="ChaC"/>
    <property type="match status" value="1"/>
</dbReference>
<dbReference type="GO" id="GO:0006751">
    <property type="term" value="P:glutathione catabolic process"/>
    <property type="evidence" value="ECO:0007669"/>
    <property type="project" value="InterPro"/>
</dbReference>
<keyword evidence="2" id="KW-0456">Lyase</keyword>